<dbReference type="InterPro" id="IPR052802">
    <property type="entry name" value="KNTC1"/>
</dbReference>
<dbReference type="EMBL" id="DAKRPA010000001">
    <property type="protein sequence ID" value="DBA05396.1"/>
    <property type="molecule type" value="Genomic_DNA"/>
</dbReference>
<dbReference type="InterPro" id="IPR055405">
    <property type="entry name" value="ARM_KNTC1_3rd"/>
</dbReference>
<dbReference type="Pfam" id="PF24520">
    <property type="entry name" value="ARM_KNTC1_1st"/>
    <property type="match status" value="1"/>
</dbReference>
<comment type="caution">
    <text evidence="6">The sequence shown here is derived from an EMBL/GenBank/DDBJ whole genome shotgun (WGS) entry which is preliminary data.</text>
</comment>
<proteinExistence type="predicted"/>
<dbReference type="InterPro" id="IPR055404">
    <property type="entry name" value="ARM_KNTC1_2nd"/>
</dbReference>
<feature type="domain" description="KNTC1 third ARM-repeats" evidence="3">
    <location>
        <begin position="1093"/>
        <end position="1298"/>
    </location>
</feature>
<dbReference type="GO" id="GO:0005828">
    <property type="term" value="C:kinetochore microtubule"/>
    <property type="evidence" value="ECO:0007669"/>
    <property type="project" value="TreeGrafter"/>
</dbReference>
<sequence>MGRNELAIRSFAIIKTPASDDKAPSDAIALYREGKAGSEITVMSIGSFAAVHSLWCIPFQAMACKTGVLLHAQSGSLQFFTAVVDSTSVVYRGWHSVAIKKDPISGRVLQAEVADGWIGSAEKETNSNFGISEAEYLASLDPDELRKEDRLQLIADYLNRCFGSIGMNGEATRRLLMLLRTFMDNVRRESMVSKAYPMPKQAIEFAESISLLSYKWTTFQLLYGRKTSQVDENTEGSTELRDSWIRFRETDPVMMLEHFMKQGAIRAAGIIWSRHVDKTMVKSICRLLGLLPPSLPVHVYEKWLQEQVFPQVVKSMENGTSQEIEDLLKDLTDWALTNARRYGDSGNLEAAMRTASLPKAIRRVIEMSETYEDADDSFGTSLRSQGGQFWINCDNDTSLQKTPAQHLNDLEQQLRHIQYLATAHQFDISLKLLVEETPATIAMSMLDRATSSDTMAVELEQHVIPYLGHCGVPAEAVLEDYVVDLLDSSKELSSVEEGVLLCIIDRITDEERKAHCALTLLQSSHPPYSATIKTFASACTEWKTTRHEQLEEHVRLMGIQDMLLPYGIKNFNISDRKNARKLLSHLVAQISRPSAIVDAMRLVDAYSHLKCDQAATQYLENLVSFPSASPDVILEAKNRAKLALVALSEVEKRYPGAHDADRLLLVMEHAVNFGLSLIERDEASADNATALDNAYKSPDHFTVLITQELTQEFLKKMEDLEGRAGNFSAVVIEPQLLVDLQRMQRVYKEWGILLSVNTLRDPNACEEKLRGLMDASKLFPDLMIGNQPPHRTNKGKKRAAPTSSVHDYPQKRYQDGSAVARSKLTSEKQDESAVEYGAQLGMFARALGLTPTVHRATLAQFAAQHGAILHAVHYARDLFSRRKVSSAFGKQAIGMELKATSARTLTKISVMISGFTAAHVDEVYELAQVRHQALTPAQLARLQAPTYSLELLKYSICVCDDQSFEETLLLLKNAVLLHDVLQLTQLEVPSSRTETDAAPWKLYERWFRKDSCVLPCAQVMRLATRFAIAEHTNLVKENAQLTGVGPSQDIDWIPSRRLVSFLVENQADLLSLQVLLSMRVIPDEATGVISSQMKKLLSTVFQSRHIDNHLALGLMLSMENVDAFDGFRRQISRENVAKDFNRFQQLAYIGSDAARAWQQIAFLHQCVELEGNARWLHYLSVLEIPCDHKKFTSERRDLSYIRSLIPLLLSKSNFDFYTVVEFARHYQVDDSYPAILYVEALLLKPELSNKSEYQDCIAGVREDIHEPHLIALLLKCIPQIKGSDYDRLMFVFKMLKHIPSYTEKDEVDRRLEVLEVLTNLITTPAVLPAKIKENTHQEQSRQNPNRICFHQLMENPRTVVGEVLQENNFAQLLALCAPLQMDPDELHLLLIKNLVKALHESEASAEMCSPRTTKPAPFERFSAVFDGILGIENRVTAAEWLAENLRSSEEKLKALEYGLHVAQSALKVEATVAISKGGKSAPSFVKDAVKRIEAKALRLRIQLVLESAGVQEEHLVRKLRGIGDQLLQLISKPKELFFELHQQFALDSYEGSSETLNKIADSVADLLRIPAQKCRMDVIKHWLLQNVVFTTRQHSVTSWSESSAEETSVFDEIEEEQRDRTDRDFVKRILYVLIKLHRDDAHAAFEVIGSLISLVKETKPKPGVTSRAKLRALRVIQHVAQYCHNIIQDYVQEQAACEETKLFFREIKSTMLSCKYMVVFEEHRVPIELSIFKKNDKEALVRGLLREHGAREAWVLRCAAQVMLDFGVDTLDLWDRVLSSMKTLGMSRSLFNTLDSLTNRSFLRGLDRGSVIWEEVLLSPLLQLLEKQRKTRAVSSTTTTANDTVIQFAGIRATVINTVLDRMVTMLQRCPFLDQIDVPSFVVHLRDLTTFIESDANSPRMLEAIKIHSFAVRCAMVIPKPSTRMEALTRIIQAGAYSAVLDELVEMVAFYAQEDNVEQIETEFAEQFTLVQACFEEAVSRDQHEHVLHTSFETAFLEFVAATGKIDRVLAILLKEKRLELASNVIELFYDVQSMTPPQDPATASSKWSALETYVASSTSADLEPFRQQL</sequence>
<evidence type="ECO:0008006" key="8">
    <source>
        <dbReference type="Google" id="ProtNLM"/>
    </source>
</evidence>
<dbReference type="GO" id="GO:0000070">
    <property type="term" value="P:mitotic sister chromatid segregation"/>
    <property type="evidence" value="ECO:0007669"/>
    <property type="project" value="TreeGrafter"/>
</dbReference>
<evidence type="ECO:0000256" key="1">
    <source>
        <dbReference type="SAM" id="MobiDB-lite"/>
    </source>
</evidence>
<dbReference type="PANTHER" id="PTHR15688">
    <property type="entry name" value="KINETOCHORE-ASSOCIATED PROTEIN 1"/>
    <property type="match status" value="1"/>
</dbReference>
<dbReference type="InterPro" id="IPR019527">
    <property type="entry name" value="RZZ-complex_KNTC1/ROD_C"/>
</dbReference>
<reference evidence="6" key="1">
    <citation type="submission" date="2022-11" db="EMBL/GenBank/DDBJ databases">
        <authorList>
            <person name="Morgan W.R."/>
            <person name="Tartar A."/>
        </authorList>
    </citation>
    <scope>NUCLEOTIDE SEQUENCE</scope>
    <source>
        <strain evidence="6">ARSEF 373</strain>
    </source>
</reference>
<evidence type="ECO:0000313" key="6">
    <source>
        <dbReference type="EMBL" id="DBA05396.1"/>
    </source>
</evidence>
<evidence type="ECO:0000259" key="3">
    <source>
        <dbReference type="Pfam" id="PF24515"/>
    </source>
</evidence>
<feature type="region of interest" description="Disordered" evidence="1">
    <location>
        <begin position="784"/>
        <end position="824"/>
    </location>
</feature>
<accession>A0AAV2ZD17</accession>
<dbReference type="Proteomes" id="UP001146120">
    <property type="component" value="Unassembled WGS sequence"/>
</dbReference>
<dbReference type="GO" id="GO:0031267">
    <property type="term" value="F:small GTPase binding"/>
    <property type="evidence" value="ECO:0007669"/>
    <property type="project" value="TreeGrafter"/>
</dbReference>
<keyword evidence="7" id="KW-1185">Reference proteome</keyword>
<dbReference type="Pfam" id="PF24516">
    <property type="entry name" value="ARM_KNTC1_2nd"/>
    <property type="match status" value="1"/>
</dbReference>
<dbReference type="GO" id="GO:0007094">
    <property type="term" value="P:mitotic spindle assembly checkpoint signaling"/>
    <property type="evidence" value="ECO:0007669"/>
    <property type="project" value="TreeGrafter"/>
</dbReference>
<dbReference type="GO" id="GO:0005737">
    <property type="term" value="C:cytoplasm"/>
    <property type="evidence" value="ECO:0007669"/>
    <property type="project" value="TreeGrafter"/>
</dbReference>
<name>A0AAV2ZD17_9STRA</name>
<dbReference type="PANTHER" id="PTHR15688:SF1">
    <property type="entry name" value="KINETOCHORE-ASSOCIATED PROTEIN 1"/>
    <property type="match status" value="1"/>
</dbReference>
<evidence type="ECO:0000313" key="7">
    <source>
        <dbReference type="Proteomes" id="UP001146120"/>
    </source>
</evidence>
<gene>
    <name evidence="6" type="ORF">N0F65_007558</name>
</gene>
<evidence type="ECO:0000259" key="5">
    <source>
        <dbReference type="Pfam" id="PF24520"/>
    </source>
</evidence>
<feature type="domain" description="KNTC1 first ARM-repeats" evidence="5">
    <location>
        <begin position="204"/>
        <end position="328"/>
    </location>
</feature>
<feature type="domain" description="KNTC1 second ARM-repeats" evidence="4">
    <location>
        <begin position="477"/>
        <end position="623"/>
    </location>
</feature>
<organism evidence="6 7">
    <name type="scientific">Lagenidium giganteum</name>
    <dbReference type="NCBI Taxonomy" id="4803"/>
    <lineage>
        <taxon>Eukaryota</taxon>
        <taxon>Sar</taxon>
        <taxon>Stramenopiles</taxon>
        <taxon>Oomycota</taxon>
        <taxon>Peronosporomycetes</taxon>
        <taxon>Pythiales</taxon>
        <taxon>Pythiaceae</taxon>
    </lineage>
</organism>
<dbReference type="Pfam" id="PF24515">
    <property type="entry name" value="ARM_KNTC1_3rd"/>
    <property type="match status" value="1"/>
</dbReference>
<protein>
    <recommendedName>
        <fullName evidence="8">RZZ complex subunit KNTC1/ROD C-terminal domain-containing protein</fullName>
    </recommendedName>
</protein>
<feature type="domain" description="RZZ complex subunit KNTC1/ROD C-terminal" evidence="2">
    <location>
        <begin position="1345"/>
        <end position="1824"/>
    </location>
</feature>
<evidence type="ECO:0000259" key="2">
    <source>
        <dbReference type="Pfam" id="PF10493"/>
    </source>
</evidence>
<evidence type="ECO:0000259" key="4">
    <source>
        <dbReference type="Pfam" id="PF24516"/>
    </source>
</evidence>
<dbReference type="GO" id="GO:1903394">
    <property type="term" value="P:protein localization to kinetochore involved in kinetochore assembly"/>
    <property type="evidence" value="ECO:0007669"/>
    <property type="project" value="TreeGrafter"/>
</dbReference>
<dbReference type="GO" id="GO:1990423">
    <property type="term" value="C:RZZ complex"/>
    <property type="evidence" value="ECO:0007669"/>
    <property type="project" value="TreeGrafter"/>
</dbReference>
<dbReference type="Pfam" id="PF10493">
    <property type="entry name" value="Rod_C"/>
    <property type="match status" value="1"/>
</dbReference>
<reference evidence="6" key="2">
    <citation type="journal article" date="2023" name="Microbiol Resour">
        <title>Decontamination and Annotation of the Draft Genome Sequence of the Oomycete Lagenidium giganteum ARSEF 373.</title>
        <authorList>
            <person name="Morgan W.R."/>
            <person name="Tartar A."/>
        </authorList>
    </citation>
    <scope>NUCLEOTIDE SEQUENCE</scope>
    <source>
        <strain evidence="6">ARSEF 373</strain>
    </source>
</reference>
<dbReference type="InterPro" id="IPR055403">
    <property type="entry name" value="ARM_KNTC1_1st"/>
</dbReference>